<organism evidence="1 2">
    <name type="scientific">Fusarium mundagurra</name>
    <dbReference type="NCBI Taxonomy" id="1567541"/>
    <lineage>
        <taxon>Eukaryota</taxon>
        <taxon>Fungi</taxon>
        <taxon>Dikarya</taxon>
        <taxon>Ascomycota</taxon>
        <taxon>Pezizomycotina</taxon>
        <taxon>Sordariomycetes</taxon>
        <taxon>Hypocreomycetidae</taxon>
        <taxon>Hypocreales</taxon>
        <taxon>Nectriaceae</taxon>
        <taxon>Fusarium</taxon>
        <taxon>Fusarium fujikuroi species complex</taxon>
    </lineage>
</organism>
<comment type="caution">
    <text evidence="1">The sequence shown here is derived from an EMBL/GenBank/DDBJ whole genome shotgun (WGS) entry which is preliminary data.</text>
</comment>
<reference evidence="1 2" key="1">
    <citation type="submission" date="2020-05" db="EMBL/GenBank/DDBJ databases">
        <title>Identification and distribution of gene clusters putatively required for synthesis of sphingolipid metabolism inhibitors in phylogenetically diverse species of the filamentous fungus Fusarium.</title>
        <authorList>
            <person name="Kim H.-S."/>
            <person name="Busman M."/>
            <person name="Brown D.W."/>
            <person name="Divon H."/>
            <person name="Uhlig S."/>
            <person name="Proctor R.H."/>
        </authorList>
    </citation>
    <scope>NUCLEOTIDE SEQUENCE [LARGE SCALE GENOMIC DNA]</scope>
    <source>
        <strain evidence="1 2">NRRL 66235</strain>
    </source>
</reference>
<sequence length="254" mass="28424">MTEPHSTGHPRTHQFQPLRIQNMVHPVGNQGLSSCSNSMAQHCNMVPAASMYINPIVLQSMDVTSEKNLYPKPEMCQRIMTGQGQRIQEWQGPGTFMPAPIRAPEVAVSASAWTRGTKHRQAKPGGAPAALGHRRSRAYNGQLQMMSTWHLQDQQGNRPQGDLTNLAIKNRIAQAMVSHRSGVPRSPGAQARNVEMDRYAEWFPRPLERRVPPALQPRLPSIRSLIPELPETFANLTETSTVHETVYDTSKRQE</sequence>
<evidence type="ECO:0000313" key="1">
    <source>
        <dbReference type="EMBL" id="KAF5708232.1"/>
    </source>
</evidence>
<proteinExistence type="predicted"/>
<dbReference type="AlphaFoldDB" id="A0A8H5Y9N7"/>
<dbReference type="OrthoDB" id="5055216at2759"/>
<dbReference type="EMBL" id="JAAOAN010000398">
    <property type="protein sequence ID" value="KAF5708232.1"/>
    <property type="molecule type" value="Genomic_DNA"/>
</dbReference>
<keyword evidence="2" id="KW-1185">Reference proteome</keyword>
<accession>A0A8H5Y9N7</accession>
<protein>
    <submittedName>
        <fullName evidence="1">Uncharacterized protein</fullName>
    </submittedName>
</protein>
<dbReference type="Proteomes" id="UP000544331">
    <property type="component" value="Unassembled WGS sequence"/>
</dbReference>
<gene>
    <name evidence="1" type="ORF">FMUND_10692</name>
</gene>
<evidence type="ECO:0000313" key="2">
    <source>
        <dbReference type="Proteomes" id="UP000544331"/>
    </source>
</evidence>
<name>A0A8H5Y9N7_9HYPO</name>